<dbReference type="Pfam" id="PF00226">
    <property type="entry name" value="DnaJ"/>
    <property type="match status" value="1"/>
</dbReference>
<dbReference type="PROSITE" id="PS50076">
    <property type="entry name" value="DNAJ_2"/>
    <property type="match status" value="2"/>
</dbReference>
<sequence length="252" mass="27993">MPPYIPEQTAYAFFGIAPTASPFEIQDAYRRLARKFPADRVWDTPMASAAKTGLQEVERWHAMIGSPEARAAYDAMLAAKRRAVTAEFHAGVDGVDSTGPYHRLGLPEDETLNMTALRSAYHKAIRQHHPDKQSSQDRSSAALIAIAEAYTTLADPFRRCVYHRRRQVALDPACIVSLRLCGHLLPNDDDVGDDVGDDDTAEELVQDAPSDAPATSHPAQMTTFQAWHSLMQVWWNVALDAAGRLLAWLKRK</sequence>
<accession>A0ABP0AY74</accession>
<keyword evidence="3" id="KW-1185">Reference proteome</keyword>
<feature type="domain" description="J" evidence="1">
    <location>
        <begin position="9"/>
        <end position="77"/>
    </location>
</feature>
<dbReference type="PANTHER" id="PTHR45090:SF4">
    <property type="entry name" value="J DOMAIN-CONTAINING PROTEIN"/>
    <property type="match status" value="1"/>
</dbReference>
<protein>
    <submittedName>
        <fullName evidence="2">DnaJ-like protein xdj1</fullName>
    </submittedName>
</protein>
<reference evidence="2 3" key="1">
    <citation type="submission" date="2024-01" db="EMBL/GenBank/DDBJ databases">
        <authorList>
            <person name="Allen C."/>
            <person name="Tagirdzhanova G."/>
        </authorList>
    </citation>
    <scope>NUCLEOTIDE SEQUENCE [LARGE SCALE GENOMIC DNA]</scope>
</reference>
<evidence type="ECO:0000313" key="2">
    <source>
        <dbReference type="EMBL" id="CAK7212213.1"/>
    </source>
</evidence>
<dbReference type="Proteomes" id="UP001642405">
    <property type="component" value="Unassembled WGS sequence"/>
</dbReference>
<feature type="domain" description="J" evidence="1">
    <location>
        <begin position="99"/>
        <end position="166"/>
    </location>
</feature>
<dbReference type="InterPro" id="IPR001623">
    <property type="entry name" value="DnaJ_domain"/>
</dbReference>
<dbReference type="SMART" id="SM00271">
    <property type="entry name" value="DnaJ"/>
    <property type="match status" value="2"/>
</dbReference>
<name>A0ABP0AY74_9PEZI</name>
<dbReference type="CDD" id="cd06257">
    <property type="entry name" value="DnaJ"/>
    <property type="match status" value="2"/>
</dbReference>
<dbReference type="PANTHER" id="PTHR45090">
    <property type="entry name" value="CHAPERONE PROTEIN DNAJ 20 CHLOROPLASTIC"/>
    <property type="match status" value="1"/>
</dbReference>
<evidence type="ECO:0000259" key="1">
    <source>
        <dbReference type="PROSITE" id="PS50076"/>
    </source>
</evidence>
<gene>
    <name evidence="2" type="primary">XDJ1_1</name>
    <name evidence="2" type="ORF">SCUCBS95973_001374</name>
</gene>
<dbReference type="InterPro" id="IPR036869">
    <property type="entry name" value="J_dom_sf"/>
</dbReference>
<dbReference type="Gene3D" id="1.10.287.110">
    <property type="entry name" value="DnaJ domain"/>
    <property type="match status" value="2"/>
</dbReference>
<proteinExistence type="predicted"/>
<dbReference type="SUPFAM" id="SSF46565">
    <property type="entry name" value="Chaperone J-domain"/>
    <property type="match status" value="2"/>
</dbReference>
<dbReference type="EMBL" id="CAWUHB010000005">
    <property type="protein sequence ID" value="CAK7212213.1"/>
    <property type="molecule type" value="Genomic_DNA"/>
</dbReference>
<comment type="caution">
    <text evidence="2">The sequence shown here is derived from an EMBL/GenBank/DDBJ whole genome shotgun (WGS) entry which is preliminary data.</text>
</comment>
<evidence type="ECO:0000313" key="3">
    <source>
        <dbReference type="Proteomes" id="UP001642405"/>
    </source>
</evidence>
<dbReference type="InterPro" id="IPR053232">
    <property type="entry name" value="DnaJ_C/III_chloroplastic"/>
</dbReference>
<organism evidence="2 3">
    <name type="scientific">Sporothrix curviconia</name>
    <dbReference type="NCBI Taxonomy" id="1260050"/>
    <lineage>
        <taxon>Eukaryota</taxon>
        <taxon>Fungi</taxon>
        <taxon>Dikarya</taxon>
        <taxon>Ascomycota</taxon>
        <taxon>Pezizomycotina</taxon>
        <taxon>Sordariomycetes</taxon>
        <taxon>Sordariomycetidae</taxon>
        <taxon>Ophiostomatales</taxon>
        <taxon>Ophiostomataceae</taxon>
        <taxon>Sporothrix</taxon>
    </lineage>
</organism>